<evidence type="ECO:0000313" key="1">
    <source>
        <dbReference type="EMBL" id="RNA01065.1"/>
    </source>
</evidence>
<proteinExistence type="predicted"/>
<comment type="caution">
    <text evidence="1">The sequence shown here is derived from an EMBL/GenBank/DDBJ whole genome shotgun (WGS) entry which is preliminary data.</text>
</comment>
<sequence length="149" mass="17909">MKLNDDNVNSKTVNQFKNFLDMDLKLKIKDSCHSEKNESWENSDVSNYTKIYIKSQKTSPDAKQHFFHIRKIFFIPSSNLHQKELKRLNLKNVKYREFTMIHCYDTWFLHGSQTYPTKSLPTSHFRQCLFRQNNFRQVINHSLLSISFK</sequence>
<evidence type="ECO:0000313" key="2">
    <source>
        <dbReference type="Proteomes" id="UP000276133"/>
    </source>
</evidence>
<name>A0A3M7PQN6_BRAPC</name>
<dbReference type="AlphaFoldDB" id="A0A3M7PQN6"/>
<gene>
    <name evidence="1" type="ORF">BpHYR1_029118</name>
</gene>
<protein>
    <submittedName>
        <fullName evidence="1">Uncharacterized protein</fullName>
    </submittedName>
</protein>
<reference evidence="1 2" key="1">
    <citation type="journal article" date="2018" name="Sci. Rep.">
        <title>Genomic signatures of local adaptation to the degree of environmental predictability in rotifers.</title>
        <authorList>
            <person name="Franch-Gras L."/>
            <person name="Hahn C."/>
            <person name="Garcia-Roger E.M."/>
            <person name="Carmona M.J."/>
            <person name="Serra M."/>
            <person name="Gomez A."/>
        </authorList>
    </citation>
    <scope>NUCLEOTIDE SEQUENCE [LARGE SCALE GENOMIC DNA]</scope>
    <source>
        <strain evidence="1">HYR1</strain>
    </source>
</reference>
<organism evidence="1 2">
    <name type="scientific">Brachionus plicatilis</name>
    <name type="common">Marine rotifer</name>
    <name type="synonym">Brachionus muelleri</name>
    <dbReference type="NCBI Taxonomy" id="10195"/>
    <lineage>
        <taxon>Eukaryota</taxon>
        <taxon>Metazoa</taxon>
        <taxon>Spiralia</taxon>
        <taxon>Gnathifera</taxon>
        <taxon>Rotifera</taxon>
        <taxon>Eurotatoria</taxon>
        <taxon>Monogononta</taxon>
        <taxon>Pseudotrocha</taxon>
        <taxon>Ploima</taxon>
        <taxon>Brachionidae</taxon>
        <taxon>Brachionus</taxon>
    </lineage>
</organism>
<dbReference type="Proteomes" id="UP000276133">
    <property type="component" value="Unassembled WGS sequence"/>
</dbReference>
<keyword evidence="2" id="KW-1185">Reference proteome</keyword>
<accession>A0A3M7PQN6</accession>
<dbReference type="EMBL" id="REGN01009486">
    <property type="protein sequence ID" value="RNA01065.1"/>
    <property type="molecule type" value="Genomic_DNA"/>
</dbReference>